<evidence type="ECO:0000313" key="6">
    <source>
        <dbReference type="Proteomes" id="UP000050668"/>
    </source>
</evidence>
<accession>A0ABR5K363</accession>
<keyword evidence="2" id="KW-0238">DNA-binding</keyword>
<evidence type="ECO:0000256" key="2">
    <source>
        <dbReference type="ARBA" id="ARBA00023125"/>
    </source>
</evidence>
<evidence type="ECO:0000259" key="4">
    <source>
        <dbReference type="PROSITE" id="PS50949"/>
    </source>
</evidence>
<dbReference type="InterPro" id="IPR036390">
    <property type="entry name" value="WH_DNA-bd_sf"/>
</dbReference>
<dbReference type="PROSITE" id="PS50949">
    <property type="entry name" value="HTH_GNTR"/>
    <property type="match status" value="1"/>
</dbReference>
<keyword evidence="1" id="KW-0805">Transcription regulation</keyword>
<reference evidence="6" key="1">
    <citation type="submission" date="2015-07" db="EMBL/GenBank/DDBJ databases">
        <title>Fjat-14205 dsm 2895.</title>
        <authorList>
            <person name="Liu B."/>
            <person name="Wang J."/>
            <person name="Zhu Y."/>
            <person name="Liu G."/>
            <person name="Chen Q."/>
            <person name="Chen Z."/>
            <person name="Lan J."/>
            <person name="Che J."/>
            <person name="Ge C."/>
            <person name="Shi H."/>
            <person name="Pan Z."/>
            <person name="Liu X."/>
        </authorList>
    </citation>
    <scope>NUCLEOTIDE SEQUENCE [LARGE SCALE GENOMIC DNA]</scope>
    <source>
        <strain evidence="6">DSM 25560</strain>
    </source>
</reference>
<dbReference type="Gene3D" id="1.10.10.10">
    <property type="entry name" value="Winged helix-like DNA-binding domain superfamily/Winged helix DNA-binding domain"/>
    <property type="match status" value="1"/>
</dbReference>
<evidence type="ECO:0000256" key="3">
    <source>
        <dbReference type="ARBA" id="ARBA00023163"/>
    </source>
</evidence>
<name>A0ABR5K363_9BACI</name>
<evidence type="ECO:0000256" key="1">
    <source>
        <dbReference type="ARBA" id="ARBA00023015"/>
    </source>
</evidence>
<dbReference type="SUPFAM" id="SSF46785">
    <property type="entry name" value="Winged helix' DNA-binding domain"/>
    <property type="match status" value="1"/>
</dbReference>
<proteinExistence type="predicted"/>
<protein>
    <submittedName>
        <fullName evidence="5">GntR family transcriptional regulator</fullName>
    </submittedName>
</protein>
<dbReference type="Pfam" id="PF00392">
    <property type="entry name" value="GntR"/>
    <property type="match status" value="1"/>
</dbReference>
<organism evidence="5 6">
    <name type="scientific">Lysinibacillus contaminans</name>
    <dbReference type="NCBI Taxonomy" id="1293441"/>
    <lineage>
        <taxon>Bacteria</taxon>
        <taxon>Bacillati</taxon>
        <taxon>Bacillota</taxon>
        <taxon>Bacilli</taxon>
        <taxon>Bacillales</taxon>
        <taxon>Bacillaceae</taxon>
        <taxon>Lysinibacillus</taxon>
    </lineage>
</organism>
<feature type="domain" description="HTH gntR-type" evidence="4">
    <location>
        <begin position="11"/>
        <end position="79"/>
    </location>
</feature>
<dbReference type="PANTHER" id="PTHR38445">
    <property type="entry name" value="HTH-TYPE TRANSCRIPTIONAL REPRESSOR YTRA"/>
    <property type="match status" value="1"/>
</dbReference>
<gene>
    <name evidence="5" type="ORF">AEA09_12105</name>
</gene>
<dbReference type="CDD" id="cd07377">
    <property type="entry name" value="WHTH_GntR"/>
    <property type="match status" value="1"/>
</dbReference>
<evidence type="ECO:0000313" key="5">
    <source>
        <dbReference type="EMBL" id="KOS69218.1"/>
    </source>
</evidence>
<dbReference type="Proteomes" id="UP000050668">
    <property type="component" value="Unassembled WGS sequence"/>
</dbReference>
<keyword evidence="6" id="KW-1185">Reference proteome</keyword>
<dbReference type="SMART" id="SM00345">
    <property type="entry name" value="HTH_GNTR"/>
    <property type="match status" value="1"/>
</dbReference>
<dbReference type="InterPro" id="IPR000524">
    <property type="entry name" value="Tscrpt_reg_HTH_GntR"/>
</dbReference>
<sequence length="126" mass="14452">MKISLNMNSQIPLYQQLVQQIILEIAIGNLRCGDQLPSIRDMAKQTKIHLHTVHKSYKELQKKGLITMKPNSRAFILAKKSGSIDDIELQQISCNLEQLLVEAYVKGISEEQLRQILNQISKKHFL</sequence>
<dbReference type="InterPro" id="IPR036388">
    <property type="entry name" value="WH-like_DNA-bd_sf"/>
</dbReference>
<dbReference type="PANTHER" id="PTHR38445:SF12">
    <property type="entry name" value="GNTR-FAMILY TRANSCRIPTIONAL REGULATOR"/>
    <property type="match status" value="1"/>
</dbReference>
<comment type="caution">
    <text evidence="5">The sequence shown here is derived from an EMBL/GenBank/DDBJ whole genome shotgun (WGS) entry which is preliminary data.</text>
</comment>
<keyword evidence="3" id="KW-0804">Transcription</keyword>
<dbReference type="RefSeq" id="WP_053584080.1">
    <property type="nucleotide sequence ID" value="NZ_LGRV01000003.1"/>
</dbReference>
<dbReference type="EMBL" id="LGRV01000003">
    <property type="protein sequence ID" value="KOS69218.1"/>
    <property type="molecule type" value="Genomic_DNA"/>
</dbReference>